<dbReference type="InterPro" id="IPR029044">
    <property type="entry name" value="Nucleotide-diphossugar_trans"/>
</dbReference>
<gene>
    <name evidence="2" type="ORF">PCAR00345_LOCUS9103</name>
</gene>
<protein>
    <recommendedName>
        <fullName evidence="3">Nucleotide-diphospho-sugar transferase domain-containing protein</fullName>
    </recommendedName>
</protein>
<dbReference type="AlphaFoldDB" id="A0A7S4B786"/>
<proteinExistence type="predicted"/>
<dbReference type="EMBL" id="HBIZ01014821">
    <property type="protein sequence ID" value="CAE0756509.1"/>
    <property type="molecule type" value="Transcribed_RNA"/>
</dbReference>
<dbReference type="Gene3D" id="3.90.550.10">
    <property type="entry name" value="Spore Coat Polysaccharide Biosynthesis Protein SpsA, Chain A"/>
    <property type="match status" value="1"/>
</dbReference>
<feature type="region of interest" description="Disordered" evidence="1">
    <location>
        <begin position="625"/>
        <end position="676"/>
    </location>
</feature>
<evidence type="ECO:0000256" key="1">
    <source>
        <dbReference type="SAM" id="MobiDB-lite"/>
    </source>
</evidence>
<evidence type="ECO:0000313" key="2">
    <source>
        <dbReference type="EMBL" id="CAE0756509.1"/>
    </source>
</evidence>
<feature type="compositionally biased region" description="Basic residues" evidence="1">
    <location>
        <begin position="659"/>
        <end position="669"/>
    </location>
</feature>
<accession>A0A7S4B786</accession>
<evidence type="ECO:0008006" key="3">
    <source>
        <dbReference type="Google" id="ProtNLM"/>
    </source>
</evidence>
<organism evidence="2">
    <name type="scientific">Chrysotila carterae</name>
    <name type="common">Marine alga</name>
    <name type="synonym">Syracosphaera carterae</name>
    <dbReference type="NCBI Taxonomy" id="13221"/>
    <lineage>
        <taxon>Eukaryota</taxon>
        <taxon>Haptista</taxon>
        <taxon>Haptophyta</taxon>
        <taxon>Prymnesiophyceae</taxon>
        <taxon>Isochrysidales</taxon>
        <taxon>Isochrysidaceae</taxon>
        <taxon>Chrysotila</taxon>
    </lineage>
</organism>
<name>A0A7S4B786_CHRCT</name>
<sequence length="676" mass="74359">MDREHANELAARIALLSDASCTWKLQRNRPASELSSIHVSALSKGIDTANATLLAARLAEPSMPLLLCKYQDESRVVVAAQQPRKVALFVIADKPAYLMTETHRNKNTNLSIWSALQSKTDYSERTGVPLFLLLGWLRERADLRRTAVRCGGNGPRADVVYVGHLKALGAIAIFRQHPDLTGVVYLDSDASIVDFNVLPEEFFALAPSADLLGSSNWKDPIIMNAGVLLFRNTEWTLRFLANWWSHRAGCNDQISLWQAVFRMWGLSVDEATWSEPTSDSLRYLTAIFTDLQRRDAPLARTDPRAASLGLPARNGSSEWRCDGACGWLFRWSGCLNQPLELPHVLLLPTLPVREQGVDLVALQHYSGLVYRHKTPDQWICHSDNQASRGCAPRKPLKNARNFCKWCKAAAKSARRGCFVKKQKCGMNHKITMCTYEREPKYHCGCEDTLLPQYTLLHGASGDADLAIQAKCGGCPNATYVFNGSDARARMLATAEDGGVTGSLFGAGRAANRELRMGTREGLSGDIGGNLGGHLGGHLGSDLDGEVGGGGSVGHSNESHDWAMRLHSRMVDRERKILLGKEARRTRSSALLSGGRAMMWSLRAANTSGDVRAQRAGTLPFAEQLRQAQQAGTAERDGGNGSATNHWRKKQKLPKALVRAMKKKEKKSRRKAADAED</sequence>
<reference evidence="2" key="1">
    <citation type="submission" date="2021-01" db="EMBL/GenBank/DDBJ databases">
        <authorList>
            <person name="Corre E."/>
            <person name="Pelletier E."/>
            <person name="Niang G."/>
            <person name="Scheremetjew M."/>
            <person name="Finn R."/>
            <person name="Kale V."/>
            <person name="Holt S."/>
            <person name="Cochrane G."/>
            <person name="Meng A."/>
            <person name="Brown T."/>
            <person name="Cohen L."/>
        </authorList>
    </citation>
    <scope>NUCLEOTIDE SEQUENCE</scope>
    <source>
        <strain evidence="2">CCMP645</strain>
    </source>
</reference>